<reference evidence="2" key="1">
    <citation type="journal article" date="2005" name="Nature">
        <title>The map-based sequence of the rice genome.</title>
        <authorList>
            <consortium name="International rice genome sequencing project (IRGSP)"/>
            <person name="Matsumoto T."/>
            <person name="Wu J."/>
            <person name="Kanamori H."/>
            <person name="Katayose Y."/>
            <person name="Fujisawa M."/>
            <person name="Namiki N."/>
            <person name="Mizuno H."/>
            <person name="Yamamoto K."/>
            <person name="Antonio B.A."/>
            <person name="Baba T."/>
            <person name="Sakata K."/>
            <person name="Nagamura Y."/>
            <person name="Aoki H."/>
            <person name="Arikawa K."/>
            <person name="Arita K."/>
            <person name="Bito T."/>
            <person name="Chiden Y."/>
            <person name="Fujitsuka N."/>
            <person name="Fukunaka R."/>
            <person name="Hamada M."/>
            <person name="Harada C."/>
            <person name="Hayashi A."/>
            <person name="Hijishita S."/>
            <person name="Honda M."/>
            <person name="Hosokawa S."/>
            <person name="Ichikawa Y."/>
            <person name="Idonuma A."/>
            <person name="Iijima M."/>
            <person name="Ikeda M."/>
            <person name="Ikeno M."/>
            <person name="Ito K."/>
            <person name="Ito S."/>
            <person name="Ito T."/>
            <person name="Ito Y."/>
            <person name="Ito Y."/>
            <person name="Iwabuchi A."/>
            <person name="Kamiya K."/>
            <person name="Karasawa W."/>
            <person name="Kurita K."/>
            <person name="Katagiri S."/>
            <person name="Kikuta A."/>
            <person name="Kobayashi H."/>
            <person name="Kobayashi N."/>
            <person name="Machita K."/>
            <person name="Maehara T."/>
            <person name="Masukawa M."/>
            <person name="Mizubayashi T."/>
            <person name="Mukai Y."/>
            <person name="Nagasaki H."/>
            <person name="Nagata Y."/>
            <person name="Naito S."/>
            <person name="Nakashima M."/>
            <person name="Nakama Y."/>
            <person name="Nakamichi Y."/>
            <person name="Nakamura M."/>
            <person name="Meguro A."/>
            <person name="Negishi M."/>
            <person name="Ohta I."/>
            <person name="Ohta T."/>
            <person name="Okamoto M."/>
            <person name="Ono N."/>
            <person name="Saji S."/>
            <person name="Sakaguchi M."/>
            <person name="Sakai K."/>
            <person name="Shibata M."/>
            <person name="Shimokawa T."/>
            <person name="Song J."/>
            <person name="Takazaki Y."/>
            <person name="Terasawa K."/>
            <person name="Tsugane M."/>
            <person name="Tsuji K."/>
            <person name="Ueda S."/>
            <person name="Waki K."/>
            <person name="Yamagata H."/>
            <person name="Yamamoto M."/>
            <person name="Yamamoto S."/>
            <person name="Yamane H."/>
            <person name="Yoshiki S."/>
            <person name="Yoshihara R."/>
            <person name="Yukawa K."/>
            <person name="Zhong H."/>
            <person name="Yano M."/>
            <person name="Yuan Q."/>
            <person name="Ouyang S."/>
            <person name="Liu J."/>
            <person name="Jones K.M."/>
            <person name="Gansberger K."/>
            <person name="Moffat K."/>
            <person name="Hill J."/>
            <person name="Bera J."/>
            <person name="Fadrosh D."/>
            <person name="Jin S."/>
            <person name="Johri S."/>
            <person name="Kim M."/>
            <person name="Overton L."/>
            <person name="Reardon M."/>
            <person name="Tsitrin T."/>
            <person name="Vuong H."/>
            <person name="Weaver B."/>
            <person name="Ciecko A."/>
            <person name="Tallon L."/>
            <person name="Jackson J."/>
            <person name="Pai G."/>
            <person name="Aken S.V."/>
            <person name="Utterback T."/>
            <person name="Reidmuller S."/>
            <person name="Feldblyum T."/>
            <person name="Hsiao J."/>
            <person name="Zismann V."/>
            <person name="Iobst S."/>
            <person name="de Vazeille A.R."/>
            <person name="Buell C.R."/>
            <person name="Ying K."/>
            <person name="Li Y."/>
            <person name="Lu T."/>
            <person name="Huang Y."/>
            <person name="Zhao Q."/>
            <person name="Feng Q."/>
            <person name="Zhang L."/>
            <person name="Zhu J."/>
            <person name="Weng Q."/>
            <person name="Mu J."/>
            <person name="Lu Y."/>
            <person name="Fan D."/>
            <person name="Liu Y."/>
            <person name="Guan J."/>
            <person name="Zhang Y."/>
            <person name="Yu S."/>
            <person name="Liu X."/>
            <person name="Zhang Y."/>
            <person name="Hong G."/>
            <person name="Han B."/>
            <person name="Choisne N."/>
            <person name="Demange N."/>
            <person name="Orjeda G."/>
            <person name="Samain S."/>
            <person name="Cattolico L."/>
            <person name="Pelletier E."/>
            <person name="Couloux A."/>
            <person name="Segurens B."/>
            <person name="Wincker P."/>
            <person name="D'Hont A."/>
            <person name="Scarpelli C."/>
            <person name="Weissenbach J."/>
            <person name="Salanoubat M."/>
            <person name="Quetier F."/>
            <person name="Yu Y."/>
            <person name="Kim H.R."/>
            <person name="Rambo T."/>
            <person name="Currie J."/>
            <person name="Collura K."/>
            <person name="Luo M."/>
            <person name="Yang T."/>
            <person name="Ammiraju J.S.S."/>
            <person name="Engler F."/>
            <person name="Soderlund C."/>
            <person name="Wing R.A."/>
            <person name="Palmer L.E."/>
            <person name="de la Bastide M."/>
            <person name="Spiegel L."/>
            <person name="Nascimento L."/>
            <person name="Zutavern T."/>
            <person name="O'Shaughnessy A."/>
            <person name="Dike S."/>
            <person name="Dedhia N."/>
            <person name="Preston R."/>
            <person name="Balija V."/>
            <person name="McCombie W.R."/>
            <person name="Chow T."/>
            <person name="Chen H."/>
            <person name="Chung M."/>
            <person name="Chen C."/>
            <person name="Shaw J."/>
            <person name="Wu H."/>
            <person name="Hsiao K."/>
            <person name="Chao Y."/>
            <person name="Chu M."/>
            <person name="Cheng C."/>
            <person name="Hour A."/>
            <person name="Lee P."/>
            <person name="Lin S."/>
            <person name="Lin Y."/>
            <person name="Liou J."/>
            <person name="Liu S."/>
            <person name="Hsing Y."/>
            <person name="Raghuvanshi S."/>
            <person name="Mohanty A."/>
            <person name="Bharti A.K."/>
            <person name="Gaur A."/>
            <person name="Gupta V."/>
            <person name="Kumar D."/>
            <person name="Ravi V."/>
            <person name="Vij S."/>
            <person name="Kapur A."/>
            <person name="Khurana P."/>
            <person name="Khurana P."/>
            <person name="Khurana J.P."/>
            <person name="Tyagi A.K."/>
            <person name="Gaikwad K."/>
            <person name="Singh A."/>
            <person name="Dalal V."/>
            <person name="Srivastava S."/>
            <person name="Dixit A."/>
            <person name="Pal A.K."/>
            <person name="Ghazi I.A."/>
            <person name="Yadav M."/>
            <person name="Pandit A."/>
            <person name="Bhargava A."/>
            <person name="Sureshbabu K."/>
            <person name="Batra K."/>
            <person name="Sharma T.R."/>
            <person name="Mohapatra T."/>
            <person name="Singh N.K."/>
            <person name="Messing J."/>
            <person name="Nelson A.B."/>
            <person name="Fuks G."/>
            <person name="Kavchok S."/>
            <person name="Keizer G."/>
            <person name="Linton E."/>
            <person name="Llaca V."/>
            <person name="Song R."/>
            <person name="Tanyolac B."/>
            <person name="Young S."/>
            <person name="Ho-Il K."/>
            <person name="Hahn J.H."/>
            <person name="Sangsakoo G."/>
            <person name="Vanavichit A."/>
            <person name="de Mattos Luiz.A.T."/>
            <person name="Zimmer P.D."/>
            <person name="Malone G."/>
            <person name="Dellagostin O."/>
            <person name="de Oliveira A.C."/>
            <person name="Bevan M."/>
            <person name="Bancroft I."/>
            <person name="Minx P."/>
            <person name="Cordum H."/>
            <person name="Wilson R."/>
            <person name="Cheng Z."/>
            <person name="Jin W."/>
            <person name="Jiang J."/>
            <person name="Leong S.A."/>
            <person name="Iwama H."/>
            <person name="Gojobori T."/>
            <person name="Itoh T."/>
            <person name="Niimura Y."/>
            <person name="Fujii Y."/>
            <person name="Habara T."/>
            <person name="Sakai H."/>
            <person name="Sato Y."/>
            <person name="Wilson G."/>
            <person name="Kumar K."/>
            <person name="McCouch S."/>
            <person name="Juretic N."/>
            <person name="Hoen D."/>
            <person name="Wright S."/>
            <person name="Bruskiewich R."/>
            <person name="Bureau T."/>
            <person name="Miyao A."/>
            <person name="Hirochika H."/>
            <person name="Nishikawa T."/>
            <person name="Kadowaki K."/>
            <person name="Sugiura M."/>
            <person name="Burr B."/>
            <person name="Sasaki T."/>
        </authorList>
    </citation>
    <scope>NUCLEOTIDE SEQUENCE [LARGE SCALE GENOMIC DNA]</scope>
    <source>
        <strain evidence="2">cv. Nipponbare</strain>
    </source>
</reference>
<dbReference type="EMBL" id="AP004562">
    <property type="protein sequence ID" value="BAD33091.1"/>
    <property type="molecule type" value="Genomic_DNA"/>
</dbReference>
<dbReference type="Proteomes" id="UP000000763">
    <property type="component" value="Chromosome 8"/>
</dbReference>
<dbReference type="AlphaFoldDB" id="Q69UI9"/>
<gene>
    <name evidence="1" type="primary">P0470F10.10</name>
</gene>
<organism evidence="1 2">
    <name type="scientific">Oryza sativa subsp. japonica</name>
    <name type="common">Rice</name>
    <dbReference type="NCBI Taxonomy" id="39947"/>
    <lineage>
        <taxon>Eukaryota</taxon>
        <taxon>Viridiplantae</taxon>
        <taxon>Streptophyta</taxon>
        <taxon>Embryophyta</taxon>
        <taxon>Tracheophyta</taxon>
        <taxon>Spermatophyta</taxon>
        <taxon>Magnoliopsida</taxon>
        <taxon>Liliopsida</taxon>
        <taxon>Poales</taxon>
        <taxon>Poaceae</taxon>
        <taxon>BOP clade</taxon>
        <taxon>Oryzoideae</taxon>
        <taxon>Oryzeae</taxon>
        <taxon>Oryzinae</taxon>
        <taxon>Oryza</taxon>
        <taxon>Oryza sativa</taxon>
    </lineage>
</organism>
<evidence type="ECO:0000313" key="2">
    <source>
        <dbReference type="Proteomes" id="UP000000763"/>
    </source>
</evidence>
<name>Q69UI9_ORYSJ</name>
<proteinExistence type="predicted"/>
<accession>Q69UI9</accession>
<sequence>MDLAPHAPQALHTSALFVVFPGSRGPGPSGGTVRACIIGACTAEGAKFAGRKRVLFLNFLVMIETLKKSSTDGF</sequence>
<protein>
    <submittedName>
        <fullName evidence="1">Uncharacterized protein</fullName>
    </submittedName>
</protein>
<reference evidence="2" key="2">
    <citation type="journal article" date="2008" name="Nucleic Acids Res.">
        <title>The rice annotation project database (RAP-DB): 2008 update.</title>
        <authorList>
            <consortium name="The rice annotation project (RAP)"/>
        </authorList>
    </citation>
    <scope>GENOME REANNOTATION</scope>
    <source>
        <strain evidence="2">cv. Nipponbare</strain>
    </source>
</reference>
<evidence type="ECO:0000313" key="1">
    <source>
        <dbReference type="EMBL" id="BAD33091.1"/>
    </source>
</evidence>